<dbReference type="SMART" id="SM00345">
    <property type="entry name" value="HTH_GNTR"/>
    <property type="match status" value="1"/>
</dbReference>
<dbReference type="GO" id="GO:0008483">
    <property type="term" value="F:transaminase activity"/>
    <property type="evidence" value="ECO:0007669"/>
    <property type="project" value="UniProtKB-KW"/>
</dbReference>
<dbReference type="InterPro" id="IPR036390">
    <property type="entry name" value="WH_DNA-bd_sf"/>
</dbReference>
<dbReference type="RefSeq" id="WP_184787756.1">
    <property type="nucleotide sequence ID" value="NZ_BONT01000090.1"/>
</dbReference>
<dbReference type="InterPro" id="IPR004839">
    <property type="entry name" value="Aminotransferase_I/II_large"/>
</dbReference>
<evidence type="ECO:0000259" key="6">
    <source>
        <dbReference type="PROSITE" id="PS50949"/>
    </source>
</evidence>
<dbReference type="PRINTS" id="PR00035">
    <property type="entry name" value="HTHGNTR"/>
</dbReference>
<dbReference type="Proteomes" id="UP000548476">
    <property type="component" value="Unassembled WGS sequence"/>
</dbReference>
<dbReference type="GO" id="GO:0003677">
    <property type="term" value="F:DNA binding"/>
    <property type="evidence" value="ECO:0007669"/>
    <property type="project" value="UniProtKB-KW"/>
</dbReference>
<keyword evidence="8" id="KW-1185">Reference proteome</keyword>
<evidence type="ECO:0000256" key="5">
    <source>
        <dbReference type="ARBA" id="ARBA00023163"/>
    </source>
</evidence>
<dbReference type="Gene3D" id="1.10.10.10">
    <property type="entry name" value="Winged helix-like DNA-binding domain superfamily/Winged helix DNA-binding domain"/>
    <property type="match status" value="1"/>
</dbReference>
<keyword evidence="2" id="KW-0663">Pyridoxal phosphate</keyword>
<dbReference type="PANTHER" id="PTHR46577:SF1">
    <property type="entry name" value="HTH-TYPE TRANSCRIPTIONAL REGULATORY PROTEIN GABR"/>
    <property type="match status" value="1"/>
</dbReference>
<evidence type="ECO:0000313" key="7">
    <source>
        <dbReference type="EMBL" id="MBB6034905.1"/>
    </source>
</evidence>
<dbReference type="CDD" id="cd07377">
    <property type="entry name" value="WHTH_GntR"/>
    <property type="match status" value="1"/>
</dbReference>
<dbReference type="GO" id="GO:0030170">
    <property type="term" value="F:pyridoxal phosphate binding"/>
    <property type="evidence" value="ECO:0007669"/>
    <property type="project" value="InterPro"/>
</dbReference>
<dbReference type="EMBL" id="JACHGT010000005">
    <property type="protein sequence ID" value="MBB6034905.1"/>
    <property type="molecule type" value="Genomic_DNA"/>
</dbReference>
<name>A0A841FGU3_9ACTN</name>
<dbReference type="CDD" id="cd00609">
    <property type="entry name" value="AAT_like"/>
    <property type="match status" value="1"/>
</dbReference>
<dbReference type="PROSITE" id="PS50949">
    <property type="entry name" value="HTH_GNTR"/>
    <property type="match status" value="1"/>
</dbReference>
<sequence>MAEHWHAALELLLSDEAPGDGRRGRRTERALRAAIRSGRIPPGTRLPSSRDLAGQAGVARGTVTAAYRQLTAEGYVRTRPGSGTFVAAAVPPAGTTPTEPPPDPAPAFAFDLRTGIPALSEFPRAAWSSAAKRALTALPDSALAYPDTSGLPALRSELAAYLGRVRGVAAASEGVLITHGAAEALALLAQSLRDEGHRRIAVEDPCYPGQVDILSGNGLEAVPIPVDESGIDVGALRRSGCRAVVVTSAHQYPLGVVLSPERRHALLDWAARDDALIIEDDYDAEHRYDRPAVAALQGLAPDRVAYVGTVSKTLAPALRLGWLVGPSRYHRSALRRKELLNRGGSVIDHATFATFLRDGGHDRHLSRTRRKYRRRRDALVEALAAHLPGWRPTGVAAGLHVVVRLPPGTDDSALAARMAGAGVNVIALSRYMRTAAAPFPGLVVSYAANTPDRLRAAVDLMARTYRTATA</sequence>
<evidence type="ECO:0000256" key="2">
    <source>
        <dbReference type="ARBA" id="ARBA00022898"/>
    </source>
</evidence>
<comment type="caution">
    <text evidence="7">The sequence shown here is derived from an EMBL/GenBank/DDBJ whole genome shotgun (WGS) entry which is preliminary data.</text>
</comment>
<evidence type="ECO:0000256" key="1">
    <source>
        <dbReference type="ARBA" id="ARBA00005384"/>
    </source>
</evidence>
<gene>
    <name evidence="7" type="ORF">HNR73_002759</name>
</gene>
<feature type="domain" description="HTH gntR-type" evidence="6">
    <location>
        <begin position="21"/>
        <end position="89"/>
    </location>
</feature>
<dbReference type="InterPro" id="IPR015421">
    <property type="entry name" value="PyrdxlP-dep_Trfase_major"/>
</dbReference>
<keyword evidence="5" id="KW-0804">Transcription</keyword>
<accession>A0A841FGU3</accession>
<evidence type="ECO:0000256" key="4">
    <source>
        <dbReference type="ARBA" id="ARBA00023125"/>
    </source>
</evidence>
<comment type="similarity">
    <text evidence="1">In the C-terminal section; belongs to the class-I pyridoxal-phosphate-dependent aminotransferase family.</text>
</comment>
<evidence type="ECO:0000256" key="3">
    <source>
        <dbReference type="ARBA" id="ARBA00023015"/>
    </source>
</evidence>
<dbReference type="Pfam" id="PF00392">
    <property type="entry name" value="GntR"/>
    <property type="match status" value="1"/>
</dbReference>
<keyword evidence="7" id="KW-0032">Aminotransferase</keyword>
<keyword evidence="7" id="KW-0808">Transferase</keyword>
<dbReference type="Gene3D" id="3.40.640.10">
    <property type="entry name" value="Type I PLP-dependent aspartate aminotransferase-like (Major domain)"/>
    <property type="match status" value="1"/>
</dbReference>
<evidence type="ECO:0000313" key="8">
    <source>
        <dbReference type="Proteomes" id="UP000548476"/>
    </source>
</evidence>
<keyword evidence="4" id="KW-0238">DNA-binding</keyword>
<dbReference type="Pfam" id="PF00155">
    <property type="entry name" value="Aminotran_1_2"/>
    <property type="match status" value="1"/>
</dbReference>
<dbReference type="SUPFAM" id="SSF53383">
    <property type="entry name" value="PLP-dependent transferases"/>
    <property type="match status" value="1"/>
</dbReference>
<reference evidence="7 8" key="1">
    <citation type="submission" date="2020-08" db="EMBL/GenBank/DDBJ databases">
        <title>Genomic Encyclopedia of Type Strains, Phase IV (KMG-IV): sequencing the most valuable type-strain genomes for metagenomic binning, comparative biology and taxonomic classification.</title>
        <authorList>
            <person name="Goeker M."/>
        </authorList>
    </citation>
    <scope>NUCLEOTIDE SEQUENCE [LARGE SCALE GENOMIC DNA]</scope>
    <source>
        <strain evidence="7 8">YIM 65646</strain>
    </source>
</reference>
<keyword evidence="3" id="KW-0805">Transcription regulation</keyword>
<dbReference type="InterPro" id="IPR000524">
    <property type="entry name" value="Tscrpt_reg_HTH_GntR"/>
</dbReference>
<protein>
    <submittedName>
        <fullName evidence="7">GntR family transcriptional regulator/MocR family aminotransferase</fullName>
    </submittedName>
</protein>
<dbReference type="InterPro" id="IPR015424">
    <property type="entry name" value="PyrdxlP-dep_Trfase"/>
</dbReference>
<dbReference type="GO" id="GO:0003700">
    <property type="term" value="F:DNA-binding transcription factor activity"/>
    <property type="evidence" value="ECO:0007669"/>
    <property type="project" value="InterPro"/>
</dbReference>
<dbReference type="InterPro" id="IPR036388">
    <property type="entry name" value="WH-like_DNA-bd_sf"/>
</dbReference>
<dbReference type="AlphaFoldDB" id="A0A841FGU3"/>
<proteinExistence type="inferred from homology"/>
<dbReference type="PANTHER" id="PTHR46577">
    <property type="entry name" value="HTH-TYPE TRANSCRIPTIONAL REGULATORY PROTEIN GABR"/>
    <property type="match status" value="1"/>
</dbReference>
<dbReference type="SUPFAM" id="SSF46785">
    <property type="entry name" value="Winged helix' DNA-binding domain"/>
    <property type="match status" value="1"/>
</dbReference>
<dbReference type="InterPro" id="IPR051446">
    <property type="entry name" value="HTH_trans_reg/aminotransferase"/>
</dbReference>
<organism evidence="7 8">
    <name type="scientific">Phytomonospora endophytica</name>
    <dbReference type="NCBI Taxonomy" id="714109"/>
    <lineage>
        <taxon>Bacteria</taxon>
        <taxon>Bacillati</taxon>
        <taxon>Actinomycetota</taxon>
        <taxon>Actinomycetes</taxon>
        <taxon>Micromonosporales</taxon>
        <taxon>Micromonosporaceae</taxon>
        <taxon>Phytomonospora</taxon>
    </lineage>
</organism>